<dbReference type="EMBL" id="JAWDGP010001092">
    <property type="protein sequence ID" value="KAK3794812.1"/>
    <property type="molecule type" value="Genomic_DNA"/>
</dbReference>
<comment type="caution">
    <text evidence="1">The sequence shown here is derived from an EMBL/GenBank/DDBJ whole genome shotgun (WGS) entry which is preliminary data.</text>
</comment>
<organism evidence="1 2">
    <name type="scientific">Elysia crispata</name>
    <name type="common">lettuce slug</name>
    <dbReference type="NCBI Taxonomy" id="231223"/>
    <lineage>
        <taxon>Eukaryota</taxon>
        <taxon>Metazoa</taxon>
        <taxon>Spiralia</taxon>
        <taxon>Lophotrochozoa</taxon>
        <taxon>Mollusca</taxon>
        <taxon>Gastropoda</taxon>
        <taxon>Heterobranchia</taxon>
        <taxon>Euthyneura</taxon>
        <taxon>Panpulmonata</taxon>
        <taxon>Sacoglossa</taxon>
        <taxon>Placobranchoidea</taxon>
        <taxon>Plakobranchidae</taxon>
        <taxon>Elysia</taxon>
    </lineage>
</organism>
<protein>
    <submittedName>
        <fullName evidence="1">Uncharacterized protein</fullName>
    </submittedName>
</protein>
<dbReference type="AlphaFoldDB" id="A0AAE1AVU9"/>
<evidence type="ECO:0000313" key="2">
    <source>
        <dbReference type="Proteomes" id="UP001283361"/>
    </source>
</evidence>
<proteinExistence type="predicted"/>
<sequence>MLNFLPKASSFYLNTKRRSDLLSVELCRTVQSFRKRYNRHTHTQIHREVNHIPESSYIDKEAVIHRGEVRSEPRYYHQIEDKMAQLPFLLGVLVTLITGSEALTMTVLEPIRAQGIEVALIFIPDSLIEGEEYRFAGLCVAVFLISRFEFLEKNRLFLH</sequence>
<dbReference type="Proteomes" id="UP001283361">
    <property type="component" value="Unassembled WGS sequence"/>
</dbReference>
<reference evidence="1" key="1">
    <citation type="journal article" date="2023" name="G3 (Bethesda)">
        <title>A reference genome for the long-term kleptoplast-retaining sea slug Elysia crispata morphotype clarki.</title>
        <authorList>
            <person name="Eastman K.E."/>
            <person name="Pendleton A.L."/>
            <person name="Shaikh M.A."/>
            <person name="Suttiyut T."/>
            <person name="Ogas R."/>
            <person name="Tomko P."/>
            <person name="Gavelis G."/>
            <person name="Widhalm J.R."/>
            <person name="Wisecaver J.H."/>
        </authorList>
    </citation>
    <scope>NUCLEOTIDE SEQUENCE</scope>
    <source>
        <strain evidence="1">ECLA1</strain>
    </source>
</reference>
<name>A0AAE1AVU9_9GAST</name>
<gene>
    <name evidence="1" type="ORF">RRG08_054451</name>
</gene>
<evidence type="ECO:0000313" key="1">
    <source>
        <dbReference type="EMBL" id="KAK3794812.1"/>
    </source>
</evidence>
<keyword evidence="2" id="KW-1185">Reference proteome</keyword>
<accession>A0AAE1AVU9</accession>